<reference evidence="1 2" key="1">
    <citation type="journal article" date="2015" name="Science">
        <title>Genetic determinants of in vivo fitness and diet responsiveness in multiple human gut Bacteroides.</title>
        <authorList>
            <person name="Wu M."/>
            <person name="McNulty N.P."/>
            <person name="Rodionov D.A."/>
            <person name="Khoroshkin M.S."/>
            <person name="Griffin N.W."/>
            <person name="Cheng J."/>
            <person name="Latreille P."/>
            <person name="Kerstetter R.A."/>
            <person name="Terrapon N."/>
            <person name="Henrissat B."/>
            <person name="Osterman A.L."/>
            <person name="Gordon J.I."/>
        </authorList>
    </citation>
    <scope>NUCLEOTIDE SEQUENCE [LARGE SCALE GENOMIC DNA]</scope>
    <source>
        <strain evidence="1 2">WH2</strain>
    </source>
</reference>
<accession>A0A0P0GAY9</accession>
<name>A0A0P0GAY9_9BACE</name>
<organism evidence="1 2">
    <name type="scientific">Bacteroides cellulosilyticus</name>
    <dbReference type="NCBI Taxonomy" id="246787"/>
    <lineage>
        <taxon>Bacteria</taxon>
        <taxon>Pseudomonadati</taxon>
        <taxon>Bacteroidota</taxon>
        <taxon>Bacteroidia</taxon>
        <taxon>Bacteroidales</taxon>
        <taxon>Bacteroidaceae</taxon>
        <taxon>Bacteroides</taxon>
    </lineage>
</organism>
<dbReference type="AlphaFoldDB" id="A0A0P0GAY9"/>
<gene>
    <name evidence="1" type="ORF">BcellWH2_02173</name>
</gene>
<sequence>MTVEELQKALDIEIRPAEELKRPMAHPERFDFFMKYAVKKPNKKGRK</sequence>
<proteinExistence type="predicted"/>
<evidence type="ECO:0000313" key="2">
    <source>
        <dbReference type="Proteomes" id="UP000061809"/>
    </source>
</evidence>
<protein>
    <submittedName>
        <fullName evidence="1">Uncharacterized protein</fullName>
    </submittedName>
</protein>
<dbReference type="EMBL" id="CP012801">
    <property type="protein sequence ID" value="ALJ59414.1"/>
    <property type="molecule type" value="Genomic_DNA"/>
</dbReference>
<dbReference type="KEGG" id="bcel:BcellWH2_02173"/>
<dbReference type="Proteomes" id="UP000061809">
    <property type="component" value="Chromosome"/>
</dbReference>
<evidence type="ECO:0000313" key="1">
    <source>
        <dbReference type="EMBL" id="ALJ59414.1"/>
    </source>
</evidence>
<dbReference type="PATRIC" id="fig|246787.4.peg.2231"/>